<feature type="compositionally biased region" description="Low complexity" evidence="2">
    <location>
        <begin position="1"/>
        <end position="18"/>
    </location>
</feature>
<dbReference type="InterPro" id="IPR010031">
    <property type="entry name" value="FAD_lactone_oxidase-like"/>
</dbReference>
<dbReference type="InterPro" id="IPR006094">
    <property type="entry name" value="Oxid_FAD_bind_N"/>
</dbReference>
<evidence type="ECO:0000259" key="3">
    <source>
        <dbReference type="PROSITE" id="PS51387"/>
    </source>
</evidence>
<reference evidence="5" key="1">
    <citation type="journal article" date="2019" name="Int. J. Syst. Evol. Microbiol.">
        <title>The Global Catalogue of Microorganisms (GCM) 10K type strain sequencing project: providing services to taxonomists for standard genome sequencing and annotation.</title>
        <authorList>
            <consortium name="The Broad Institute Genomics Platform"/>
            <consortium name="The Broad Institute Genome Sequencing Center for Infectious Disease"/>
            <person name="Wu L."/>
            <person name="Ma J."/>
        </authorList>
    </citation>
    <scope>NUCLEOTIDE SEQUENCE [LARGE SCALE GENOMIC DNA]</scope>
    <source>
        <strain evidence="5">JCM 18081</strain>
    </source>
</reference>
<keyword evidence="1" id="KW-0560">Oxidoreductase</keyword>
<dbReference type="SUPFAM" id="SSF56176">
    <property type="entry name" value="FAD-binding/transporter-associated domain-like"/>
    <property type="match status" value="1"/>
</dbReference>
<dbReference type="RefSeq" id="WP_345621924.1">
    <property type="nucleotide sequence ID" value="NZ_BAABIG010000047.1"/>
</dbReference>
<dbReference type="PANTHER" id="PTHR43762">
    <property type="entry name" value="L-GULONOLACTONE OXIDASE"/>
    <property type="match status" value="1"/>
</dbReference>
<evidence type="ECO:0000256" key="1">
    <source>
        <dbReference type="ARBA" id="ARBA00023002"/>
    </source>
</evidence>
<dbReference type="Gene3D" id="1.10.45.10">
    <property type="entry name" value="Vanillyl-alcohol Oxidase, Chain A, domain 4"/>
    <property type="match status" value="1"/>
</dbReference>
<dbReference type="InterPro" id="IPR016166">
    <property type="entry name" value="FAD-bd_PCMH"/>
</dbReference>
<feature type="region of interest" description="Disordered" evidence="2">
    <location>
        <begin position="1"/>
        <end position="33"/>
    </location>
</feature>
<dbReference type="PROSITE" id="PS51387">
    <property type="entry name" value="FAD_PCMH"/>
    <property type="match status" value="1"/>
</dbReference>
<dbReference type="Proteomes" id="UP001501265">
    <property type="component" value="Unassembled WGS sequence"/>
</dbReference>
<sequence>MSADTAPPAEGGPAVDPGPVDPGPVTSWGPVTGWGRTAPTAALLIRPRTYEEAAVAVRECGARGAIPRGLGRAYGDAAQNAGGAVLDMTGLDRIHAIDVEGGTVLCDAGVSLHRLMEVLLPLGWFVPVTPGTRYVTVGGAVGADIHGKNHHVGGGFSRHVLALELLTADGRVRSVARGTPLFEATTGGMGLTGVILTATVRLQPVRTSLMLVDTERADDLDDLMARLAATDHRYRYSVAWIDLLARGAATGRAVLTRGDHAPLDALPRRARARRDPLAFRTSRLPAAPSFVPEGLLTRTTVGLFNEFWYRKAPRARTGRLQPLPAFFHPLDGVPHWNRIYGRGGFVQYQFVVGHGQEEALHRIVRRISERRCPSFLAVLKRFGDADPGWLSFPVPGWTLALDIPAGLPGLGAFLDELDEEVAAAGGRVYLAKDSRLRPELLTAMYPRVDDFRALRAELDPRGVFTSDLSRRLAL</sequence>
<comment type="caution">
    <text evidence="4">The sequence shown here is derived from an EMBL/GenBank/DDBJ whole genome shotgun (WGS) entry which is preliminary data.</text>
</comment>
<evidence type="ECO:0000313" key="5">
    <source>
        <dbReference type="Proteomes" id="UP001501265"/>
    </source>
</evidence>
<organism evidence="4 5">
    <name type="scientific">Streptomyces ziwulingensis</name>
    <dbReference type="NCBI Taxonomy" id="1045501"/>
    <lineage>
        <taxon>Bacteria</taxon>
        <taxon>Bacillati</taxon>
        <taxon>Actinomycetota</taxon>
        <taxon>Actinomycetes</taxon>
        <taxon>Kitasatosporales</taxon>
        <taxon>Streptomycetaceae</taxon>
        <taxon>Streptomyces</taxon>
    </lineage>
</organism>
<dbReference type="InterPro" id="IPR016171">
    <property type="entry name" value="Vanillyl_alc_oxidase_C-sub2"/>
</dbReference>
<dbReference type="PANTHER" id="PTHR43762:SF1">
    <property type="entry name" value="D-ARABINONO-1,4-LACTONE OXIDASE"/>
    <property type="match status" value="1"/>
</dbReference>
<dbReference type="EMBL" id="BAABIG010000047">
    <property type="protein sequence ID" value="GAA4809915.1"/>
    <property type="molecule type" value="Genomic_DNA"/>
</dbReference>
<evidence type="ECO:0000313" key="4">
    <source>
        <dbReference type="EMBL" id="GAA4809915.1"/>
    </source>
</evidence>
<proteinExistence type="predicted"/>
<evidence type="ECO:0000256" key="2">
    <source>
        <dbReference type="SAM" id="MobiDB-lite"/>
    </source>
</evidence>
<dbReference type="InterPro" id="IPR016169">
    <property type="entry name" value="FAD-bd_PCMH_sub2"/>
</dbReference>
<dbReference type="InterPro" id="IPR007173">
    <property type="entry name" value="ALO_C"/>
</dbReference>
<feature type="domain" description="FAD-binding PCMH-type" evidence="3">
    <location>
        <begin position="37"/>
        <end position="205"/>
    </location>
</feature>
<dbReference type="Pfam" id="PF01565">
    <property type="entry name" value="FAD_binding_4"/>
    <property type="match status" value="1"/>
</dbReference>
<accession>A0ABP9CGD9</accession>
<protein>
    <submittedName>
        <fullName evidence="4">FAD-binding oxidoreductase</fullName>
    </submittedName>
</protein>
<name>A0ABP9CGD9_9ACTN</name>
<keyword evidence="5" id="KW-1185">Reference proteome</keyword>
<dbReference type="Gene3D" id="3.30.465.10">
    <property type="match status" value="1"/>
</dbReference>
<gene>
    <name evidence="4" type="ORF">GCM10023220_45950</name>
</gene>
<dbReference type="InterPro" id="IPR036318">
    <property type="entry name" value="FAD-bd_PCMH-like_sf"/>
</dbReference>
<dbReference type="Pfam" id="PF04030">
    <property type="entry name" value="ALO"/>
    <property type="match status" value="1"/>
</dbReference>